<evidence type="ECO:0000313" key="12">
    <source>
        <dbReference type="EMBL" id="MDI6451159.1"/>
    </source>
</evidence>
<keyword evidence="2" id="KW-0004">4Fe-4S</keyword>
<dbReference type="InterPro" id="IPR007197">
    <property type="entry name" value="rSAM"/>
</dbReference>
<reference evidence="12" key="1">
    <citation type="submission" date="2023-05" db="EMBL/GenBank/DDBJ databases">
        <title>Anaerotaeda fermentans gen. nov., sp. nov., a novel anaerobic planctomycete of the new family within the order Sedimentisphaerales isolated from Taman Peninsula, Russia.</title>
        <authorList>
            <person name="Khomyakova M.A."/>
            <person name="Merkel A.Y."/>
            <person name="Slobodkin A.I."/>
        </authorList>
    </citation>
    <scope>NUCLEOTIDE SEQUENCE</scope>
    <source>
        <strain evidence="12">M17dextr</strain>
    </source>
</reference>
<dbReference type="InterPro" id="IPR005839">
    <property type="entry name" value="Methylthiotransferase"/>
</dbReference>
<dbReference type="SMART" id="SM00729">
    <property type="entry name" value="Elp3"/>
    <property type="match status" value="1"/>
</dbReference>
<dbReference type="Gene3D" id="3.40.50.12160">
    <property type="entry name" value="Methylthiotransferase, N-terminal domain"/>
    <property type="match status" value="1"/>
</dbReference>
<organism evidence="12 13">
    <name type="scientific">Anaerobaca lacustris</name>
    <dbReference type="NCBI Taxonomy" id="3044600"/>
    <lineage>
        <taxon>Bacteria</taxon>
        <taxon>Pseudomonadati</taxon>
        <taxon>Planctomycetota</taxon>
        <taxon>Phycisphaerae</taxon>
        <taxon>Sedimentisphaerales</taxon>
        <taxon>Anaerobacaceae</taxon>
        <taxon>Anaerobaca</taxon>
    </lineage>
</organism>
<dbReference type="Pfam" id="PF04055">
    <property type="entry name" value="Radical_SAM"/>
    <property type="match status" value="1"/>
</dbReference>
<proteinExistence type="predicted"/>
<dbReference type="Proteomes" id="UP001431776">
    <property type="component" value="Unassembled WGS sequence"/>
</dbReference>
<dbReference type="PANTHER" id="PTHR43020">
    <property type="entry name" value="CDK5 REGULATORY SUBUNIT-ASSOCIATED PROTEIN 1"/>
    <property type="match status" value="1"/>
</dbReference>
<dbReference type="PROSITE" id="PS51918">
    <property type="entry name" value="RADICAL_SAM"/>
    <property type="match status" value="1"/>
</dbReference>
<dbReference type="GO" id="GO:0005829">
    <property type="term" value="C:cytosol"/>
    <property type="evidence" value="ECO:0007669"/>
    <property type="project" value="TreeGrafter"/>
</dbReference>
<comment type="cofactor">
    <cofactor evidence="1">
        <name>[4Fe-4S] cluster</name>
        <dbReference type="ChEBI" id="CHEBI:49883"/>
    </cofactor>
</comment>
<evidence type="ECO:0000256" key="9">
    <source>
        <dbReference type="SAM" id="MobiDB-lite"/>
    </source>
</evidence>
<protein>
    <submittedName>
        <fullName evidence="12">tRNA (N(6)-L-threonylcarbamoyladenosine(37)-C(2))-methylthiotransferase MtaB</fullName>
    </submittedName>
</protein>
<name>A0AAW6U5H7_9BACT</name>
<evidence type="ECO:0000313" key="13">
    <source>
        <dbReference type="Proteomes" id="UP001431776"/>
    </source>
</evidence>
<evidence type="ECO:0000256" key="8">
    <source>
        <dbReference type="ARBA" id="ARBA00023014"/>
    </source>
</evidence>
<evidence type="ECO:0000259" key="11">
    <source>
        <dbReference type="PROSITE" id="PS51918"/>
    </source>
</evidence>
<dbReference type="Gene3D" id="3.80.30.20">
    <property type="entry name" value="tm_1862 like domain"/>
    <property type="match status" value="1"/>
</dbReference>
<keyword evidence="3" id="KW-0963">Cytoplasm</keyword>
<keyword evidence="8" id="KW-0411">Iron-sulfur</keyword>
<dbReference type="SFLD" id="SFLDG01061">
    <property type="entry name" value="methylthiotransferase"/>
    <property type="match status" value="1"/>
</dbReference>
<dbReference type="GO" id="GO:0046872">
    <property type="term" value="F:metal ion binding"/>
    <property type="evidence" value="ECO:0007669"/>
    <property type="project" value="UniProtKB-KW"/>
</dbReference>
<evidence type="ECO:0000256" key="3">
    <source>
        <dbReference type="ARBA" id="ARBA00022490"/>
    </source>
</evidence>
<keyword evidence="5" id="KW-0949">S-adenosyl-L-methionine</keyword>
<dbReference type="NCBIfam" id="TIGR00089">
    <property type="entry name" value="MiaB/RimO family radical SAM methylthiotransferase"/>
    <property type="match status" value="1"/>
</dbReference>
<dbReference type="SFLD" id="SFLDS00029">
    <property type="entry name" value="Radical_SAM"/>
    <property type="match status" value="1"/>
</dbReference>
<dbReference type="AlphaFoldDB" id="A0AAW6U5H7"/>
<evidence type="ECO:0000256" key="2">
    <source>
        <dbReference type="ARBA" id="ARBA00022485"/>
    </source>
</evidence>
<dbReference type="RefSeq" id="WP_349246568.1">
    <property type="nucleotide sequence ID" value="NZ_JASCXX010000029.1"/>
</dbReference>
<dbReference type="PANTHER" id="PTHR43020:SF2">
    <property type="entry name" value="MITOCHONDRIAL TRNA METHYLTHIOTRANSFERASE CDK5RAP1"/>
    <property type="match status" value="1"/>
</dbReference>
<dbReference type="InterPro" id="IPR006638">
    <property type="entry name" value="Elp3/MiaA/NifB-like_rSAM"/>
</dbReference>
<dbReference type="SUPFAM" id="SSF102114">
    <property type="entry name" value="Radical SAM enzymes"/>
    <property type="match status" value="1"/>
</dbReference>
<dbReference type="InterPro" id="IPR006467">
    <property type="entry name" value="MiaB-like_bact"/>
</dbReference>
<dbReference type="InterPro" id="IPR058240">
    <property type="entry name" value="rSAM_sf"/>
</dbReference>
<evidence type="ECO:0000256" key="4">
    <source>
        <dbReference type="ARBA" id="ARBA00022679"/>
    </source>
</evidence>
<dbReference type="Pfam" id="PF00919">
    <property type="entry name" value="UPF0004"/>
    <property type="match status" value="1"/>
</dbReference>
<evidence type="ECO:0000256" key="6">
    <source>
        <dbReference type="ARBA" id="ARBA00022723"/>
    </source>
</evidence>
<keyword evidence="13" id="KW-1185">Reference proteome</keyword>
<keyword evidence="7" id="KW-0408">Iron</keyword>
<dbReference type="InterPro" id="IPR038135">
    <property type="entry name" value="Methylthiotransferase_N_sf"/>
</dbReference>
<keyword evidence="6" id="KW-0479">Metal-binding</keyword>
<sequence length="461" mass="50965">MRTFAIFTLGCKVNRYESQQIRELLERWNLTHVDVTELPDLVVVNTCCVTHTASAKSRRVLHHALRHRPAAVVVCGCLPIVPGDELAPNEINVHVVSDRSSLGPMLGRLIGTSRTTPDAENLGPSKDTPSRTEKNPKVKYKNDLCAPPELLPIGRFRGQTRAFLKIQDGCDAFCSYCIIPRTRPKVHSNPPDNVLAEAAALVAAGHREIVVTGVQVGTYGQSTVRRRHWPAPENEHLALLLERLARIPGLARIRLSSLDPADVTARLLAVFAEHDNIMPHLHLSLQSGSNQVLRRMARPYTADEFAAKVELANEFLDRPAVTTDIIVGFPGETDDDFRRTLELAEWAGFAKMHVFAFSPRKGTAAAGMPEKVPSEVKKERSQALRDLDHTLQSQFRRQFLGETAQVLIETTNALPSGRAERYFTVHLSGDGSRAAEQIRPNDLITVRLLEDTADALLGVPA</sequence>
<dbReference type="InterPro" id="IPR023404">
    <property type="entry name" value="rSAM_horseshoe"/>
</dbReference>
<dbReference type="FunFam" id="3.80.30.20:FF:000001">
    <property type="entry name" value="tRNA-2-methylthio-N(6)-dimethylallyladenosine synthase 2"/>
    <property type="match status" value="1"/>
</dbReference>
<dbReference type="GO" id="GO:0035597">
    <property type="term" value="F:tRNA-2-methylthio-N(6)-dimethylallyladenosine(37) synthase activity"/>
    <property type="evidence" value="ECO:0007669"/>
    <property type="project" value="TreeGrafter"/>
</dbReference>
<dbReference type="InterPro" id="IPR013848">
    <property type="entry name" value="Methylthiotransferase_N"/>
</dbReference>
<accession>A0AAW6U5H7</accession>
<evidence type="ECO:0000259" key="10">
    <source>
        <dbReference type="PROSITE" id="PS51449"/>
    </source>
</evidence>
<dbReference type="EMBL" id="JASCXX010000029">
    <property type="protein sequence ID" value="MDI6451159.1"/>
    <property type="molecule type" value="Genomic_DNA"/>
</dbReference>
<evidence type="ECO:0000256" key="7">
    <source>
        <dbReference type="ARBA" id="ARBA00023004"/>
    </source>
</evidence>
<feature type="domain" description="MTTase N-terminal" evidence="10">
    <location>
        <begin position="2"/>
        <end position="111"/>
    </location>
</feature>
<dbReference type="PROSITE" id="PS51449">
    <property type="entry name" value="MTTASE_N"/>
    <property type="match status" value="1"/>
</dbReference>
<keyword evidence="4" id="KW-0808">Transferase</keyword>
<evidence type="ECO:0000256" key="1">
    <source>
        <dbReference type="ARBA" id="ARBA00001966"/>
    </source>
</evidence>
<dbReference type="SFLD" id="SFLDG01082">
    <property type="entry name" value="B12-binding_domain_containing"/>
    <property type="match status" value="1"/>
</dbReference>
<dbReference type="NCBIfam" id="TIGR01579">
    <property type="entry name" value="MiaB-like-C"/>
    <property type="match status" value="1"/>
</dbReference>
<comment type="caution">
    <text evidence="12">The sequence shown here is derived from an EMBL/GenBank/DDBJ whole genome shotgun (WGS) entry which is preliminary data.</text>
</comment>
<evidence type="ECO:0000256" key="5">
    <source>
        <dbReference type="ARBA" id="ARBA00022691"/>
    </source>
</evidence>
<feature type="region of interest" description="Disordered" evidence="9">
    <location>
        <begin position="109"/>
        <end position="136"/>
    </location>
</feature>
<feature type="domain" description="Radical SAM core" evidence="11">
    <location>
        <begin position="156"/>
        <end position="396"/>
    </location>
</feature>
<dbReference type="GO" id="GO:0051539">
    <property type="term" value="F:4 iron, 4 sulfur cluster binding"/>
    <property type="evidence" value="ECO:0007669"/>
    <property type="project" value="UniProtKB-KW"/>
</dbReference>
<gene>
    <name evidence="12" type="primary">mtaB</name>
    <name evidence="12" type="ORF">QJ522_19005</name>
</gene>